<name>A0A6J6RV93_9ZZZZ</name>
<proteinExistence type="predicted"/>
<organism evidence="2">
    <name type="scientific">freshwater metagenome</name>
    <dbReference type="NCBI Taxonomy" id="449393"/>
    <lineage>
        <taxon>unclassified sequences</taxon>
        <taxon>metagenomes</taxon>
        <taxon>ecological metagenomes</taxon>
    </lineage>
</organism>
<dbReference type="AlphaFoldDB" id="A0A6J6RV93"/>
<protein>
    <submittedName>
        <fullName evidence="2">Unannotated protein</fullName>
    </submittedName>
</protein>
<dbReference type="Gene3D" id="3.40.50.1820">
    <property type="entry name" value="alpha/beta hydrolase"/>
    <property type="match status" value="1"/>
</dbReference>
<evidence type="ECO:0000313" key="2">
    <source>
        <dbReference type="EMBL" id="CAB4726289.1"/>
    </source>
</evidence>
<sequence>MLAAAVGCALTLLGVSCATSSPPPVAADLAGSDGPCSMLPRRAVANPAEWQLPVHIFEPSGSGRPFTGGSCNDASRPVIFFAHGYTASFTEGYTALMKHLVSNGFIVIYPGFQIAFDPPQQYKAVNAGFVAGAAATPRADTDRAGFVGHSWGGGMTPRMMQLGEQRGWGSTAMWSVLFAPSFPYEVGTAAIDLPTHARMLAVTFDEDYLVDMRIANDLVESVTLPAGRATHLLVRSDRKARPWLLADHTVPVTLGISTDTGLDVDHFDRWAVWRPIDAIAGCELSGVWCETDFEDMGTQPDGHVVRRAQVVVGAVDVGPPALVECTGLVRLLTQRRCD</sequence>
<dbReference type="SUPFAM" id="SSF53474">
    <property type="entry name" value="alpha/beta-Hydrolases"/>
    <property type="match status" value="1"/>
</dbReference>
<accession>A0A6J6RV93</accession>
<evidence type="ECO:0000313" key="1">
    <source>
        <dbReference type="EMBL" id="CAB4529926.1"/>
    </source>
</evidence>
<dbReference type="InterPro" id="IPR029058">
    <property type="entry name" value="AB_hydrolase_fold"/>
</dbReference>
<dbReference type="EMBL" id="CAEZYU010000001">
    <property type="protein sequence ID" value="CAB4726289.1"/>
    <property type="molecule type" value="Genomic_DNA"/>
</dbReference>
<dbReference type="EMBL" id="CAEZSF010000005">
    <property type="protein sequence ID" value="CAB4529926.1"/>
    <property type="molecule type" value="Genomic_DNA"/>
</dbReference>
<gene>
    <name evidence="1" type="ORF">UFOPK1358_00121</name>
    <name evidence="2" type="ORF">UFOPK2766_00032</name>
</gene>
<reference evidence="2" key="1">
    <citation type="submission" date="2020-05" db="EMBL/GenBank/DDBJ databases">
        <authorList>
            <person name="Chiriac C."/>
            <person name="Salcher M."/>
            <person name="Ghai R."/>
            <person name="Kavagutti S V."/>
        </authorList>
    </citation>
    <scope>NUCLEOTIDE SEQUENCE</scope>
</reference>